<feature type="transmembrane region" description="Helical" evidence="7">
    <location>
        <begin position="238"/>
        <end position="261"/>
    </location>
</feature>
<comment type="subcellular location">
    <subcellularLocation>
        <location evidence="1">Cell membrane</location>
        <topology evidence="1">Multi-pass membrane protein</topology>
    </subcellularLocation>
</comment>
<dbReference type="OrthoDB" id="7066776at2"/>
<proteinExistence type="predicted"/>
<feature type="transmembrane region" description="Helical" evidence="7">
    <location>
        <begin position="56"/>
        <end position="74"/>
    </location>
</feature>
<feature type="transmembrane region" description="Helical" evidence="7">
    <location>
        <begin position="325"/>
        <end position="347"/>
    </location>
</feature>
<dbReference type="PROSITE" id="PS50928">
    <property type="entry name" value="ABC_TM1"/>
    <property type="match status" value="2"/>
</dbReference>
<evidence type="ECO:0000256" key="2">
    <source>
        <dbReference type="ARBA" id="ARBA00022448"/>
    </source>
</evidence>
<keyword evidence="2" id="KW-0813">Transport</keyword>
<evidence type="ECO:0000256" key="7">
    <source>
        <dbReference type="SAM" id="Phobius"/>
    </source>
</evidence>
<dbReference type="Gene3D" id="1.10.3720.10">
    <property type="entry name" value="MetI-like"/>
    <property type="match status" value="2"/>
</dbReference>
<evidence type="ECO:0000313" key="9">
    <source>
        <dbReference type="EMBL" id="SDW10990.1"/>
    </source>
</evidence>
<dbReference type="RefSeq" id="WP_143033439.1">
    <property type="nucleotide sequence ID" value="NZ_CP061498.1"/>
</dbReference>
<reference evidence="9 10" key="1">
    <citation type="submission" date="2016-10" db="EMBL/GenBank/DDBJ databases">
        <authorList>
            <person name="de Groot N.N."/>
        </authorList>
    </citation>
    <scope>NUCLEOTIDE SEQUENCE [LARGE SCALE GENOMIC DNA]</scope>
    <source>
        <strain evidence="9 10">CGMCC 1.8894</strain>
    </source>
</reference>
<evidence type="ECO:0000256" key="6">
    <source>
        <dbReference type="ARBA" id="ARBA00023136"/>
    </source>
</evidence>
<keyword evidence="5 7" id="KW-1133">Transmembrane helix</keyword>
<gene>
    <name evidence="9" type="ORF">SAMN04488238_101113</name>
</gene>
<feature type="transmembrane region" description="Helical" evidence="7">
    <location>
        <begin position="131"/>
        <end position="154"/>
    </location>
</feature>
<feature type="transmembrane region" description="Helical" evidence="7">
    <location>
        <begin position="448"/>
        <end position="470"/>
    </location>
</feature>
<dbReference type="EMBL" id="FNOM01000001">
    <property type="protein sequence ID" value="SDW10990.1"/>
    <property type="molecule type" value="Genomic_DNA"/>
</dbReference>
<dbReference type="InterPro" id="IPR035906">
    <property type="entry name" value="MetI-like_sf"/>
</dbReference>
<dbReference type="Proteomes" id="UP000198539">
    <property type="component" value="Unassembled WGS sequence"/>
</dbReference>
<feature type="domain" description="ABC transmembrane type-1" evidence="8">
    <location>
        <begin position="321"/>
        <end position="511"/>
    </location>
</feature>
<dbReference type="GO" id="GO:0005886">
    <property type="term" value="C:plasma membrane"/>
    <property type="evidence" value="ECO:0007669"/>
    <property type="project" value="UniProtKB-SubCell"/>
</dbReference>
<feature type="transmembrane region" description="Helical" evidence="7">
    <location>
        <begin position="190"/>
        <end position="218"/>
    </location>
</feature>
<dbReference type="PANTHER" id="PTHR30183:SF9">
    <property type="entry name" value="THIAMINE TRANSPORT SYSTEM PERMEASE PROTEIN THIP"/>
    <property type="match status" value="1"/>
</dbReference>
<dbReference type="AlphaFoldDB" id="A0A1H2QVS6"/>
<feature type="transmembrane region" description="Helical" evidence="7">
    <location>
        <begin position="282"/>
        <end position="305"/>
    </location>
</feature>
<feature type="transmembrane region" description="Helical" evidence="7">
    <location>
        <begin position="490"/>
        <end position="511"/>
    </location>
</feature>
<evidence type="ECO:0000313" key="10">
    <source>
        <dbReference type="Proteomes" id="UP000198539"/>
    </source>
</evidence>
<evidence type="ECO:0000259" key="8">
    <source>
        <dbReference type="PROSITE" id="PS50928"/>
    </source>
</evidence>
<dbReference type="PANTHER" id="PTHR30183">
    <property type="entry name" value="MOLYBDENUM TRANSPORT SYSTEM PERMEASE PROTEIN MODB"/>
    <property type="match status" value="1"/>
</dbReference>
<dbReference type="GO" id="GO:0055085">
    <property type="term" value="P:transmembrane transport"/>
    <property type="evidence" value="ECO:0007669"/>
    <property type="project" value="InterPro"/>
</dbReference>
<dbReference type="STRING" id="564137.SAMN04488238_101113"/>
<keyword evidence="4 7" id="KW-0812">Transmembrane</keyword>
<feature type="transmembrane region" description="Helical" evidence="7">
    <location>
        <begin position="86"/>
        <end position="111"/>
    </location>
</feature>
<feature type="transmembrane region" description="Helical" evidence="7">
    <location>
        <begin position="389"/>
        <end position="411"/>
    </location>
</feature>
<dbReference type="InterPro" id="IPR000515">
    <property type="entry name" value="MetI-like"/>
</dbReference>
<name>A0A1H2QVS6_9RHOB</name>
<feature type="transmembrane region" description="Helical" evidence="7">
    <location>
        <begin position="359"/>
        <end position="383"/>
    </location>
</feature>
<organism evidence="9 10">
    <name type="scientific">Roseicitreum antarcticum</name>
    <dbReference type="NCBI Taxonomy" id="564137"/>
    <lineage>
        <taxon>Bacteria</taxon>
        <taxon>Pseudomonadati</taxon>
        <taxon>Pseudomonadota</taxon>
        <taxon>Alphaproteobacteria</taxon>
        <taxon>Rhodobacterales</taxon>
        <taxon>Paracoccaceae</taxon>
        <taxon>Roseicitreum</taxon>
    </lineage>
</organism>
<evidence type="ECO:0000256" key="5">
    <source>
        <dbReference type="ARBA" id="ARBA00022989"/>
    </source>
</evidence>
<feature type="domain" description="ABC transmembrane type-1" evidence="8">
    <location>
        <begin position="52"/>
        <end position="267"/>
    </location>
</feature>
<sequence length="521" mass="54408">MMLRRPVIRCLLGLPVALVAAVLVALSLGSLAAVAWRAEGWSGLRPSDWGAVRFTLLQSALSAGLSVALAVPVARALARRQFLGRGLLITVMGAPFILPTLVAVLGLLAVFGQSGLVSDALALFGLPPVQIYGLHGVVLAHVFFNLPLAVRLILHGWQGIPAERFRLAASLGFTPRDTFRQIEAPMLRGVLPGAALVIFLICLTSFAVALTLGGGPAATTVELAIYQAFRFDFDLSKAALLGLIQFGLCAGAAVISLRVTLAPTALGGMDRALMRWDLPAPGWDAAVVTLAAAFLLVPLAVIMASGLGAVPGLPVAVWQAAARSVAVALGATALTLCFALLLALAIVRVKQPVSAGLETIGMLSLAASPLVMGTGLFILLFPLVEPARIALAVTMLVNAAMALPFVLRAILPPLREVEATHGRLSDSLGLTGWARFRIVTLPRLRRPLGFAAGLTAALSMGDLGVIVLFAEPDGATLPLMLYRLMGAYRLDNAAGAAVLLLGASLLMFWVFDRWGRGHAAV</sequence>
<keyword evidence="6 7" id="KW-0472">Membrane</keyword>
<keyword evidence="3" id="KW-1003">Cell membrane</keyword>
<evidence type="ECO:0000256" key="4">
    <source>
        <dbReference type="ARBA" id="ARBA00022692"/>
    </source>
</evidence>
<protein>
    <submittedName>
        <fullName evidence="9">Thiamine transport system permease protein</fullName>
    </submittedName>
</protein>
<accession>A0A1H2QVS6</accession>
<evidence type="ECO:0000256" key="3">
    <source>
        <dbReference type="ARBA" id="ARBA00022475"/>
    </source>
</evidence>
<dbReference type="SUPFAM" id="SSF161098">
    <property type="entry name" value="MetI-like"/>
    <property type="match status" value="2"/>
</dbReference>
<dbReference type="CDD" id="cd06261">
    <property type="entry name" value="TM_PBP2"/>
    <property type="match status" value="2"/>
</dbReference>
<evidence type="ECO:0000256" key="1">
    <source>
        <dbReference type="ARBA" id="ARBA00004651"/>
    </source>
</evidence>
<keyword evidence="10" id="KW-1185">Reference proteome</keyword>